<dbReference type="PRINTS" id="PR00449">
    <property type="entry name" value="RASTRNSFRMNG"/>
</dbReference>
<dbReference type="AlphaFoldDB" id="A0A085N072"/>
<dbReference type="FunFam" id="3.40.50.300:FF:001447">
    <property type="entry name" value="Ras-related protein Rab-1B"/>
    <property type="match status" value="1"/>
</dbReference>
<dbReference type="Gene3D" id="3.40.50.300">
    <property type="entry name" value="P-loop containing nucleotide triphosphate hydrolases"/>
    <property type="match status" value="1"/>
</dbReference>
<organism evidence="6">
    <name type="scientific">Trichuris suis</name>
    <name type="common">pig whipworm</name>
    <dbReference type="NCBI Taxonomy" id="68888"/>
    <lineage>
        <taxon>Eukaryota</taxon>
        <taxon>Metazoa</taxon>
        <taxon>Ecdysozoa</taxon>
        <taxon>Nematoda</taxon>
        <taxon>Enoplea</taxon>
        <taxon>Dorylaimia</taxon>
        <taxon>Trichinellida</taxon>
        <taxon>Trichuridae</taxon>
        <taxon>Trichuris</taxon>
    </lineage>
</organism>
<sequence length="545" mass="62269">MFGPRLLFQCWRCPTYLACQRAFMRRTNDLNVLSSDQEYRFHVKDTVDSESWKLIYSSPNETALKIAHASHCFIVVATPAFLFLHKMLDGSFVPIVDLMRILQYYPVTALIFILVLLNIAVGPQILRSKHVLRLYRSRRDNEDNYKAVLLNWRFKTCTFDCNLEDVRPLCHGFLHLFLGNVVMRGRRFSIYRSYFVSGEELAAFHPSKPHSSLLLSNILPGRLFRLTGFRGYCITVILCNFIDCQNILLLRMDGYDYLIKLLALGDSAVGKTSFLNQYTNHIFCSSFVSTVGIDFFEKRLVYKSPHHEFGRSQRLLLQLWDTAGQERFKMGSTTANSHAVHANNFLLTTAIYRDAMGFLLFYDVTNENSFLNVRDWLAQLSTHAYCENPDVVLCANKVDLESQRVVSAADGKKLADELGFRKVQSYRTFTESFSACAAYLHRSSGNNLNHCDDSNLIFSLRLELCAFLYEQSRMQSYSYVNIRIIYYLETSAATGLNVDMAVNTLLDLLMDRIQLSTEAQLANGMVQGVKLTDDGTSAPTSRCTC</sequence>
<evidence type="ECO:0000256" key="3">
    <source>
        <dbReference type="ARBA" id="ARBA00023134"/>
    </source>
</evidence>
<dbReference type="SMART" id="SM00173">
    <property type="entry name" value="RAS"/>
    <property type="match status" value="1"/>
</dbReference>
<dbReference type="PANTHER" id="PTHR47980">
    <property type="entry name" value="LD44762P"/>
    <property type="match status" value="1"/>
</dbReference>
<gene>
    <name evidence="6" type="ORF">M514_00837</name>
</gene>
<evidence type="ECO:0000256" key="4">
    <source>
        <dbReference type="ARBA" id="ARBA00023289"/>
    </source>
</evidence>
<feature type="transmembrane region" description="Helical" evidence="5">
    <location>
        <begin position="104"/>
        <end position="126"/>
    </location>
</feature>
<keyword evidence="5" id="KW-1133">Transmembrane helix</keyword>
<keyword evidence="2" id="KW-0547">Nucleotide-binding</keyword>
<keyword evidence="4" id="KW-0636">Prenylation</keyword>
<evidence type="ECO:0000256" key="1">
    <source>
        <dbReference type="ARBA" id="ARBA00006270"/>
    </source>
</evidence>
<protein>
    <recommendedName>
        <fullName evidence="7">Ras family protein</fullName>
    </recommendedName>
</protein>
<dbReference type="SMART" id="SM00174">
    <property type="entry name" value="RHO"/>
    <property type="match status" value="1"/>
</dbReference>
<dbReference type="InterPro" id="IPR001806">
    <property type="entry name" value="Small_GTPase"/>
</dbReference>
<dbReference type="EMBL" id="KL367585">
    <property type="protein sequence ID" value="KFD62868.1"/>
    <property type="molecule type" value="Genomic_DNA"/>
</dbReference>
<dbReference type="SMART" id="SM00175">
    <property type="entry name" value="RAB"/>
    <property type="match status" value="1"/>
</dbReference>
<feature type="transmembrane region" description="Helical" evidence="5">
    <location>
        <begin position="63"/>
        <end position="84"/>
    </location>
</feature>
<dbReference type="PROSITE" id="PS51420">
    <property type="entry name" value="RHO"/>
    <property type="match status" value="1"/>
</dbReference>
<comment type="similarity">
    <text evidence="1">Belongs to the small GTPase superfamily. Rab family.</text>
</comment>
<keyword evidence="3" id="KW-0342">GTP-binding</keyword>
<evidence type="ECO:0008006" key="7">
    <source>
        <dbReference type="Google" id="ProtNLM"/>
    </source>
</evidence>
<evidence type="ECO:0000256" key="2">
    <source>
        <dbReference type="ARBA" id="ARBA00022741"/>
    </source>
</evidence>
<dbReference type="Proteomes" id="UP000030758">
    <property type="component" value="Unassembled WGS sequence"/>
</dbReference>
<proteinExistence type="inferred from homology"/>
<dbReference type="GO" id="GO:0003924">
    <property type="term" value="F:GTPase activity"/>
    <property type="evidence" value="ECO:0007669"/>
    <property type="project" value="InterPro"/>
</dbReference>
<dbReference type="PROSITE" id="PS51421">
    <property type="entry name" value="RAS"/>
    <property type="match status" value="1"/>
</dbReference>
<dbReference type="InterPro" id="IPR050305">
    <property type="entry name" value="Small_GTPase_Rab"/>
</dbReference>
<accession>A0A085N072</accession>
<dbReference type="Pfam" id="PF00071">
    <property type="entry name" value="Ras"/>
    <property type="match status" value="1"/>
</dbReference>
<keyword evidence="5" id="KW-0472">Membrane</keyword>
<dbReference type="SUPFAM" id="SSF52540">
    <property type="entry name" value="P-loop containing nucleoside triphosphate hydrolases"/>
    <property type="match status" value="1"/>
</dbReference>
<dbReference type="GO" id="GO:0005525">
    <property type="term" value="F:GTP binding"/>
    <property type="evidence" value="ECO:0007669"/>
    <property type="project" value="UniProtKB-KW"/>
</dbReference>
<keyword evidence="5" id="KW-0812">Transmembrane</keyword>
<reference evidence="6" key="1">
    <citation type="journal article" date="2014" name="Nat. Genet.">
        <title>Genome and transcriptome of the porcine whipworm Trichuris suis.</title>
        <authorList>
            <person name="Jex A.R."/>
            <person name="Nejsum P."/>
            <person name="Schwarz E.M."/>
            <person name="Hu L."/>
            <person name="Young N.D."/>
            <person name="Hall R.S."/>
            <person name="Korhonen P.K."/>
            <person name="Liao S."/>
            <person name="Thamsborg S."/>
            <person name="Xia J."/>
            <person name="Xu P."/>
            <person name="Wang S."/>
            <person name="Scheerlinck J.P."/>
            <person name="Hofmann A."/>
            <person name="Sternberg P.W."/>
            <person name="Wang J."/>
            <person name="Gasser R.B."/>
        </authorList>
    </citation>
    <scope>NUCLEOTIDE SEQUENCE [LARGE SCALE GENOMIC DNA]</scope>
    <source>
        <strain evidence="6">DCEP-RM93F</strain>
    </source>
</reference>
<dbReference type="InterPro" id="IPR027417">
    <property type="entry name" value="P-loop_NTPase"/>
</dbReference>
<dbReference type="PROSITE" id="PS51419">
    <property type="entry name" value="RAB"/>
    <property type="match status" value="1"/>
</dbReference>
<evidence type="ECO:0000313" key="6">
    <source>
        <dbReference type="EMBL" id="KFD62868.1"/>
    </source>
</evidence>
<keyword evidence="4" id="KW-0449">Lipoprotein</keyword>
<evidence type="ECO:0000256" key="5">
    <source>
        <dbReference type="SAM" id="Phobius"/>
    </source>
</evidence>
<name>A0A085N072_9BILA</name>